<dbReference type="STRING" id="391038.Bphy_5096"/>
<dbReference type="HOGENOM" id="CLU_2244885_0_0_4"/>
<protein>
    <submittedName>
        <fullName evidence="1">Uncharacterized protein</fullName>
    </submittedName>
</protein>
<sequence precursor="true">MGHCSLVAKVYNRSSSADLLCAADSRTIRSRRFSRRAAPPDRLGRVEPINRMQNKGTLQRGWLQRAMSRLRISVETMQMTQALMGVRRIAMPGVAVRLHGRSST</sequence>
<evidence type="ECO:0000313" key="1">
    <source>
        <dbReference type="EMBL" id="ACC74183.1"/>
    </source>
</evidence>
<reference evidence="2" key="1">
    <citation type="journal article" date="2014" name="Stand. Genomic Sci.">
        <title>Complete genome sequence of Burkholderia phymatum STM815(T), a broad host range and efficient nitrogen-fixing symbiont of Mimosa species.</title>
        <authorList>
            <person name="Moulin L."/>
            <person name="Klonowska A."/>
            <person name="Caroline B."/>
            <person name="Booth K."/>
            <person name="Vriezen J.A."/>
            <person name="Melkonian R."/>
            <person name="James E.K."/>
            <person name="Young J.P."/>
            <person name="Bena G."/>
            <person name="Hauser L."/>
            <person name="Land M."/>
            <person name="Kyrpides N."/>
            <person name="Bruce D."/>
            <person name="Chain P."/>
            <person name="Copeland A."/>
            <person name="Pitluck S."/>
            <person name="Woyke T."/>
            <person name="Lizotte-Waniewski M."/>
            <person name="Bristow J."/>
            <person name="Riley M."/>
        </authorList>
    </citation>
    <scope>NUCLEOTIDE SEQUENCE [LARGE SCALE GENOMIC DNA]</scope>
    <source>
        <strain evidence="2">DSM 17167 / CIP 108236 / LMG 21445 / STM815</strain>
    </source>
</reference>
<dbReference type="Proteomes" id="UP000001192">
    <property type="component" value="Chromosome 2"/>
</dbReference>
<dbReference type="KEGG" id="bph:Bphy_5096"/>
<evidence type="ECO:0000313" key="2">
    <source>
        <dbReference type="Proteomes" id="UP000001192"/>
    </source>
</evidence>
<gene>
    <name evidence="1" type="ordered locus">Bphy_5096</name>
</gene>
<name>B2JLV5_PARP8</name>
<organism evidence="1 2">
    <name type="scientific">Paraburkholderia phymatum (strain DSM 17167 / CIP 108236 / LMG 21445 / STM815)</name>
    <name type="common">Burkholderia phymatum</name>
    <dbReference type="NCBI Taxonomy" id="391038"/>
    <lineage>
        <taxon>Bacteria</taxon>
        <taxon>Pseudomonadati</taxon>
        <taxon>Pseudomonadota</taxon>
        <taxon>Betaproteobacteria</taxon>
        <taxon>Burkholderiales</taxon>
        <taxon>Burkholderiaceae</taxon>
        <taxon>Paraburkholderia</taxon>
    </lineage>
</organism>
<dbReference type="AlphaFoldDB" id="B2JLV5"/>
<dbReference type="EMBL" id="CP001044">
    <property type="protein sequence ID" value="ACC74183.1"/>
    <property type="molecule type" value="Genomic_DNA"/>
</dbReference>
<accession>B2JLV5</accession>
<proteinExistence type="predicted"/>
<keyword evidence="2" id="KW-1185">Reference proteome</keyword>